<protein>
    <recommendedName>
        <fullName evidence="1">Formiminotransferase N-terminal subdomain domain-containing protein</fullName>
    </recommendedName>
</protein>
<dbReference type="InterPro" id="IPR051623">
    <property type="entry name" value="FTCD"/>
</dbReference>
<evidence type="ECO:0000313" key="2">
    <source>
        <dbReference type="EMBL" id="KAK8392298.1"/>
    </source>
</evidence>
<dbReference type="InterPro" id="IPR037064">
    <property type="entry name" value="Formiminotransferase_N_sf"/>
</dbReference>
<dbReference type="SMART" id="SM01222">
    <property type="entry name" value="FTCD_N"/>
    <property type="match status" value="1"/>
</dbReference>
<dbReference type="PANTHER" id="PTHR12234">
    <property type="entry name" value="FORMIMINOTRANSFERASE-CYCLODEAMINASE"/>
    <property type="match status" value="1"/>
</dbReference>
<sequence>MSRQLVACMLNVSEGQNLALVERIAQSALRAVNPPAKKTAVEGWKINAAVLNIFQDFDYNRSVITIVAGQDSIGASVEAACKTAYELIDLSEQEGVHPRLGAVDLVPLHPISENMSLQTLGAVAKDLGRSITSSVPGTSVFLFGAADSEGRGLVARRKEVGWFKTPVRYSSLTHDLGHVPSPRYGLTGVGAIPYMMNVNVTLDTKDVALGRRVAAAIRATSPKGLPGVQSMAFPHEGRVEVACNVDLLPSHLRSPDWEVRESLGGQYVFTPSDVLTRRVLQESGGVGTVGTTLVGFTPEEARALASLALTRGEGEAWRKAKDRRM</sequence>
<accession>A0AAW0TZ20</accession>
<keyword evidence="3" id="KW-1185">Reference proteome</keyword>
<comment type="caution">
    <text evidence="2">The sequence shown here is derived from an EMBL/GenBank/DDBJ whole genome shotgun (WGS) entry which is preliminary data.</text>
</comment>
<dbReference type="InterPro" id="IPR022384">
    <property type="entry name" value="FormiminoTrfase_cat_dom_sf"/>
</dbReference>
<name>A0AAW0TZ20_SCYPA</name>
<reference evidence="2 3" key="1">
    <citation type="submission" date="2023-03" db="EMBL/GenBank/DDBJ databases">
        <title>High-quality genome of Scylla paramamosain provides insights in environmental adaptation.</title>
        <authorList>
            <person name="Zhang L."/>
        </authorList>
    </citation>
    <scope>NUCLEOTIDE SEQUENCE [LARGE SCALE GENOMIC DNA]</scope>
    <source>
        <strain evidence="2">LZ_2023a</strain>
        <tissue evidence="2">Muscle</tissue>
    </source>
</reference>
<feature type="domain" description="Formiminotransferase N-terminal subdomain" evidence="1">
    <location>
        <begin position="4"/>
        <end position="193"/>
    </location>
</feature>
<dbReference type="PANTHER" id="PTHR12234:SF1">
    <property type="entry name" value="FORMIMINOTRANSFERASE N-TERMINAL SUBDOMAIN-CONTAINING PROTEIN"/>
    <property type="match status" value="1"/>
</dbReference>
<proteinExistence type="predicted"/>
<dbReference type="Gene3D" id="3.30.990.10">
    <property type="entry name" value="Formiminotransferase, N-terminal subdomain"/>
    <property type="match status" value="1"/>
</dbReference>
<gene>
    <name evidence="2" type="ORF">O3P69_017702</name>
</gene>
<dbReference type="GO" id="GO:0016740">
    <property type="term" value="F:transferase activity"/>
    <property type="evidence" value="ECO:0007669"/>
    <property type="project" value="InterPro"/>
</dbReference>
<dbReference type="InterPro" id="IPR037070">
    <property type="entry name" value="Formiminotransferase_C_sf"/>
</dbReference>
<dbReference type="Pfam" id="PF07837">
    <property type="entry name" value="FTCD_N"/>
    <property type="match status" value="1"/>
</dbReference>
<dbReference type="InterPro" id="IPR012886">
    <property type="entry name" value="Formiminotransferase_N"/>
</dbReference>
<dbReference type="Proteomes" id="UP001487740">
    <property type="component" value="Unassembled WGS sequence"/>
</dbReference>
<dbReference type="GO" id="GO:0005542">
    <property type="term" value="F:folic acid binding"/>
    <property type="evidence" value="ECO:0007669"/>
    <property type="project" value="InterPro"/>
</dbReference>
<dbReference type="Gene3D" id="3.30.70.670">
    <property type="entry name" value="Formiminotransferase, C-terminal subdomain"/>
    <property type="match status" value="1"/>
</dbReference>
<evidence type="ECO:0000313" key="3">
    <source>
        <dbReference type="Proteomes" id="UP001487740"/>
    </source>
</evidence>
<dbReference type="AlphaFoldDB" id="A0AAW0TZ20"/>
<evidence type="ECO:0000259" key="1">
    <source>
        <dbReference type="SMART" id="SM01222"/>
    </source>
</evidence>
<dbReference type="EMBL" id="JARAKH010000023">
    <property type="protein sequence ID" value="KAK8392298.1"/>
    <property type="molecule type" value="Genomic_DNA"/>
</dbReference>
<organism evidence="2 3">
    <name type="scientific">Scylla paramamosain</name>
    <name type="common">Mud crab</name>
    <dbReference type="NCBI Taxonomy" id="85552"/>
    <lineage>
        <taxon>Eukaryota</taxon>
        <taxon>Metazoa</taxon>
        <taxon>Ecdysozoa</taxon>
        <taxon>Arthropoda</taxon>
        <taxon>Crustacea</taxon>
        <taxon>Multicrustacea</taxon>
        <taxon>Malacostraca</taxon>
        <taxon>Eumalacostraca</taxon>
        <taxon>Eucarida</taxon>
        <taxon>Decapoda</taxon>
        <taxon>Pleocyemata</taxon>
        <taxon>Brachyura</taxon>
        <taxon>Eubrachyura</taxon>
        <taxon>Portunoidea</taxon>
        <taxon>Portunidae</taxon>
        <taxon>Portuninae</taxon>
        <taxon>Scylla</taxon>
    </lineage>
</organism>
<dbReference type="SUPFAM" id="SSF55116">
    <property type="entry name" value="Formiminotransferase domain of formiminotransferase-cyclodeaminase"/>
    <property type="match status" value="1"/>
</dbReference>